<feature type="non-terminal residue" evidence="1">
    <location>
        <position position="1"/>
    </location>
</feature>
<protein>
    <submittedName>
        <fullName evidence="1">Uncharacterized protein</fullName>
    </submittedName>
</protein>
<gene>
    <name evidence="1" type="ORF">BJ875DRAFT_528086</name>
</gene>
<name>A0A9P7YMG4_9HELO</name>
<dbReference type="Proteomes" id="UP000824998">
    <property type="component" value="Unassembled WGS sequence"/>
</dbReference>
<evidence type="ECO:0000313" key="1">
    <source>
        <dbReference type="EMBL" id="KAG9235790.1"/>
    </source>
</evidence>
<sequence>LEKLGGGHVVCSHPPPCEVPKNIKAGVIFAVNNVTAEVWREYVTAALEGGKFKCLPEPIVVRKGLKLTQEGLKRVKEGVSTRKVVIEL</sequence>
<reference evidence="1" key="1">
    <citation type="journal article" date="2021" name="IMA Fungus">
        <title>Genomic characterization of three marine fungi, including Emericellopsis atlantica sp. nov. with signatures of a generalist lifestyle and marine biomass degradation.</title>
        <authorList>
            <person name="Hagestad O.C."/>
            <person name="Hou L."/>
            <person name="Andersen J.H."/>
            <person name="Hansen E.H."/>
            <person name="Altermark B."/>
            <person name="Li C."/>
            <person name="Kuhnert E."/>
            <person name="Cox R.J."/>
            <person name="Crous P.W."/>
            <person name="Spatafora J.W."/>
            <person name="Lail K."/>
            <person name="Amirebrahimi M."/>
            <person name="Lipzen A."/>
            <person name="Pangilinan J."/>
            <person name="Andreopoulos W."/>
            <person name="Hayes R.D."/>
            <person name="Ng V."/>
            <person name="Grigoriev I.V."/>
            <person name="Jackson S.A."/>
            <person name="Sutton T.D.S."/>
            <person name="Dobson A.D.W."/>
            <person name="Rama T."/>
        </authorList>
    </citation>
    <scope>NUCLEOTIDE SEQUENCE</scope>
    <source>
        <strain evidence="1">TRa018bII</strain>
    </source>
</reference>
<proteinExistence type="predicted"/>
<dbReference type="OrthoDB" id="48317at2759"/>
<feature type="non-terminal residue" evidence="1">
    <location>
        <position position="88"/>
    </location>
</feature>
<comment type="caution">
    <text evidence="1">The sequence shown here is derived from an EMBL/GenBank/DDBJ whole genome shotgun (WGS) entry which is preliminary data.</text>
</comment>
<evidence type="ECO:0000313" key="2">
    <source>
        <dbReference type="Proteomes" id="UP000824998"/>
    </source>
</evidence>
<accession>A0A9P7YMG4</accession>
<organism evidence="1 2">
    <name type="scientific">Amylocarpus encephaloides</name>
    <dbReference type="NCBI Taxonomy" id="45428"/>
    <lineage>
        <taxon>Eukaryota</taxon>
        <taxon>Fungi</taxon>
        <taxon>Dikarya</taxon>
        <taxon>Ascomycota</taxon>
        <taxon>Pezizomycotina</taxon>
        <taxon>Leotiomycetes</taxon>
        <taxon>Helotiales</taxon>
        <taxon>Helotiales incertae sedis</taxon>
        <taxon>Amylocarpus</taxon>
    </lineage>
</organism>
<dbReference type="AlphaFoldDB" id="A0A9P7YMG4"/>
<keyword evidence="2" id="KW-1185">Reference proteome</keyword>
<dbReference type="EMBL" id="MU251422">
    <property type="protein sequence ID" value="KAG9235790.1"/>
    <property type="molecule type" value="Genomic_DNA"/>
</dbReference>